<keyword evidence="5 6" id="KW-0472">Membrane</keyword>
<name>A0ABS7RAR3_9HYPH</name>
<keyword evidence="2" id="KW-1003">Cell membrane</keyword>
<keyword evidence="9" id="KW-1185">Reference proteome</keyword>
<sequence>MEKLMSSRLFLPVLALAVFFVGATEFMIAPMLSPIGAAFGASPAAASWLISGYALSYALGAPLIGLFAHRIDRRMLLTVALALLAADGLAVAFAPTLGIAIALRVLGGVAAAALIPAVFALIADRLPEARHAEAMGLVMLGMTAGIALGPALAGILTQVFGWRAPFLASAAGCLLLLLPVGQVLRFDGETHAMAVRPRFRGPKRDVLTLLAAKALWNGAAVAAFGLSGEMLRQRFATDTLQTGLSVGFFGVGLAIGNFSVGVAKRVLRGDLGLLVAAVLLLVLTFAVFLFAPLPLAGALLCLGGWGVALGFAAPASTALIAQRAGDARGLVLALSESANNLALLAVLSVAAFTLQTTGPIAAGMVLAGGLATGTALLFLDILVQKRAGNRGNGSCERVYSR</sequence>
<dbReference type="InterPro" id="IPR011701">
    <property type="entry name" value="MFS"/>
</dbReference>
<dbReference type="Gene3D" id="1.20.1250.20">
    <property type="entry name" value="MFS general substrate transporter like domains"/>
    <property type="match status" value="1"/>
</dbReference>
<evidence type="ECO:0000256" key="5">
    <source>
        <dbReference type="ARBA" id="ARBA00023136"/>
    </source>
</evidence>
<feature type="transmembrane region" description="Helical" evidence="6">
    <location>
        <begin position="134"/>
        <end position="160"/>
    </location>
</feature>
<comment type="subcellular location">
    <subcellularLocation>
        <location evidence="1">Cell membrane</location>
        <topology evidence="1">Multi-pass membrane protein</topology>
    </subcellularLocation>
</comment>
<feature type="transmembrane region" description="Helical" evidence="6">
    <location>
        <begin position="239"/>
        <end position="259"/>
    </location>
</feature>
<dbReference type="PANTHER" id="PTHR43124">
    <property type="entry name" value="PURINE EFFLUX PUMP PBUE"/>
    <property type="match status" value="1"/>
</dbReference>
<dbReference type="PROSITE" id="PS50850">
    <property type="entry name" value="MFS"/>
    <property type="match status" value="1"/>
</dbReference>
<dbReference type="EMBL" id="JAHSQO010000005">
    <property type="protein sequence ID" value="MBY8918013.1"/>
    <property type="molecule type" value="Genomic_DNA"/>
</dbReference>
<feature type="transmembrane region" description="Helical" evidence="6">
    <location>
        <begin position="75"/>
        <end position="95"/>
    </location>
</feature>
<evidence type="ECO:0000256" key="4">
    <source>
        <dbReference type="ARBA" id="ARBA00022989"/>
    </source>
</evidence>
<dbReference type="InterPro" id="IPR036259">
    <property type="entry name" value="MFS_trans_sf"/>
</dbReference>
<feature type="transmembrane region" description="Helical" evidence="6">
    <location>
        <begin position="297"/>
        <end position="321"/>
    </location>
</feature>
<evidence type="ECO:0000259" key="7">
    <source>
        <dbReference type="PROSITE" id="PS50850"/>
    </source>
</evidence>
<feature type="domain" description="Major facilitator superfamily (MFS) profile" evidence="7">
    <location>
        <begin position="10"/>
        <end position="386"/>
    </location>
</feature>
<evidence type="ECO:0000313" key="8">
    <source>
        <dbReference type="EMBL" id="MBY8918013.1"/>
    </source>
</evidence>
<protein>
    <submittedName>
        <fullName evidence="8">MFS transporter</fullName>
    </submittedName>
</protein>
<evidence type="ECO:0000313" key="9">
    <source>
        <dbReference type="Proteomes" id="UP000777661"/>
    </source>
</evidence>
<dbReference type="SUPFAM" id="SSF103473">
    <property type="entry name" value="MFS general substrate transporter"/>
    <property type="match status" value="1"/>
</dbReference>
<dbReference type="InterPro" id="IPR050189">
    <property type="entry name" value="MFS_Efflux_Transporters"/>
</dbReference>
<dbReference type="Proteomes" id="UP000777661">
    <property type="component" value="Unassembled WGS sequence"/>
</dbReference>
<evidence type="ECO:0000256" key="1">
    <source>
        <dbReference type="ARBA" id="ARBA00004651"/>
    </source>
</evidence>
<feature type="transmembrane region" description="Helical" evidence="6">
    <location>
        <begin position="166"/>
        <end position="186"/>
    </location>
</feature>
<evidence type="ECO:0000256" key="6">
    <source>
        <dbReference type="SAM" id="Phobius"/>
    </source>
</evidence>
<feature type="transmembrane region" description="Helical" evidence="6">
    <location>
        <begin position="50"/>
        <end position="68"/>
    </location>
</feature>
<proteinExistence type="predicted"/>
<evidence type="ECO:0000256" key="2">
    <source>
        <dbReference type="ARBA" id="ARBA00022475"/>
    </source>
</evidence>
<comment type="caution">
    <text evidence="8">The sequence shown here is derived from an EMBL/GenBank/DDBJ whole genome shotgun (WGS) entry which is preliminary data.</text>
</comment>
<feature type="transmembrane region" description="Helical" evidence="6">
    <location>
        <begin position="330"/>
        <end position="354"/>
    </location>
</feature>
<dbReference type="Pfam" id="PF07690">
    <property type="entry name" value="MFS_1"/>
    <property type="match status" value="1"/>
</dbReference>
<dbReference type="InterPro" id="IPR001958">
    <property type="entry name" value="Tet-R_TetA/multi-R_MdtG-like"/>
</dbReference>
<keyword evidence="4 6" id="KW-1133">Transmembrane helix</keyword>
<dbReference type="PRINTS" id="PR01035">
    <property type="entry name" value="TCRTETA"/>
</dbReference>
<organism evidence="8 9">
    <name type="scientific">Nitratireductor rhodophyticola</name>
    <dbReference type="NCBI Taxonomy" id="2854036"/>
    <lineage>
        <taxon>Bacteria</taxon>
        <taxon>Pseudomonadati</taxon>
        <taxon>Pseudomonadota</taxon>
        <taxon>Alphaproteobacteria</taxon>
        <taxon>Hyphomicrobiales</taxon>
        <taxon>Phyllobacteriaceae</taxon>
        <taxon>Nitratireductor</taxon>
    </lineage>
</organism>
<accession>A0ABS7RAR3</accession>
<keyword evidence="3 6" id="KW-0812">Transmembrane</keyword>
<feature type="transmembrane region" description="Helical" evidence="6">
    <location>
        <begin position="271"/>
        <end position="291"/>
    </location>
</feature>
<feature type="transmembrane region" description="Helical" evidence="6">
    <location>
        <begin position="206"/>
        <end position="227"/>
    </location>
</feature>
<feature type="transmembrane region" description="Helical" evidence="6">
    <location>
        <begin position="101"/>
        <end position="122"/>
    </location>
</feature>
<feature type="transmembrane region" description="Helical" evidence="6">
    <location>
        <begin position="360"/>
        <end position="383"/>
    </location>
</feature>
<dbReference type="InterPro" id="IPR020846">
    <property type="entry name" value="MFS_dom"/>
</dbReference>
<reference evidence="8 9" key="1">
    <citation type="submission" date="2021-06" db="EMBL/GenBank/DDBJ databases">
        <title>Nitratireductor porphyridii sp. nov., isolated from a small marine red alga, Porphyridium purpureum in South Korea.</title>
        <authorList>
            <person name="Kim K.H."/>
            <person name="Kristyanto S."/>
            <person name="Jeon C.O."/>
        </authorList>
    </citation>
    <scope>NUCLEOTIDE SEQUENCE [LARGE SCALE GENOMIC DNA]</scope>
    <source>
        <strain evidence="8 9">R6</strain>
    </source>
</reference>
<gene>
    <name evidence="8" type="ORF">KVG22_15520</name>
</gene>
<dbReference type="PANTHER" id="PTHR43124:SF3">
    <property type="entry name" value="CHLORAMPHENICOL EFFLUX PUMP RV0191"/>
    <property type="match status" value="1"/>
</dbReference>
<evidence type="ECO:0000256" key="3">
    <source>
        <dbReference type="ARBA" id="ARBA00022692"/>
    </source>
</evidence>